<evidence type="ECO:0000313" key="2">
    <source>
        <dbReference type="EMBL" id="EKX96157.1"/>
    </source>
</evidence>
<comment type="caution">
    <text evidence="2">The sequence shown here is derived from an EMBL/GenBank/DDBJ whole genome shotgun (WGS) entry which is preliminary data.</text>
</comment>
<dbReference type="Proteomes" id="UP000010433">
    <property type="component" value="Unassembled WGS sequence"/>
</dbReference>
<dbReference type="InterPro" id="IPR026906">
    <property type="entry name" value="LRR_5"/>
</dbReference>
<dbReference type="Pfam" id="PF13306">
    <property type="entry name" value="LRR_5"/>
    <property type="match status" value="2"/>
</dbReference>
<dbReference type="EMBL" id="AMEP01000164">
    <property type="protein sequence ID" value="EKX96157.1"/>
    <property type="molecule type" value="Genomic_DNA"/>
</dbReference>
<dbReference type="InterPro" id="IPR032675">
    <property type="entry name" value="LRR_dom_sf"/>
</dbReference>
<reference evidence="2 3" key="1">
    <citation type="submission" date="2012-05" db="EMBL/GenBank/DDBJ databases">
        <authorList>
            <person name="Weinstock G."/>
            <person name="Sodergren E."/>
            <person name="Lobos E.A."/>
            <person name="Fulton L."/>
            <person name="Fulton R."/>
            <person name="Courtney L."/>
            <person name="Fronick C."/>
            <person name="O'Laughlin M."/>
            <person name="Godfrey J."/>
            <person name="Wilson R.M."/>
            <person name="Miner T."/>
            <person name="Farmer C."/>
            <person name="Delehaunty K."/>
            <person name="Cordes M."/>
            <person name="Minx P."/>
            <person name="Tomlinson C."/>
            <person name="Chen J."/>
            <person name="Wollam A."/>
            <person name="Pepin K.H."/>
            <person name="Bhonagiri V."/>
            <person name="Zhang X."/>
            <person name="Suruliraj S."/>
            <person name="Warren W."/>
            <person name="Mitreva M."/>
            <person name="Mardis E.R."/>
            <person name="Wilson R.K."/>
        </authorList>
    </citation>
    <scope>NUCLEOTIDE SEQUENCE [LARGE SCALE GENOMIC DNA]</scope>
    <source>
        <strain evidence="2 3">F0055</strain>
    </source>
</reference>
<accession>L1MYJ5</accession>
<feature type="chain" id="PRO_5003954053" description="Leucine Rich repeat-containing domain protein" evidence="1">
    <location>
        <begin position="21"/>
        <end position="657"/>
    </location>
</feature>
<evidence type="ECO:0000256" key="1">
    <source>
        <dbReference type="SAM" id="SignalP"/>
    </source>
</evidence>
<dbReference type="PANTHER" id="PTHR45661:SF3">
    <property type="entry name" value="IG-LIKE DOMAIN-CONTAINING PROTEIN"/>
    <property type="match status" value="1"/>
</dbReference>
<dbReference type="RefSeq" id="WP_009161419.1">
    <property type="nucleotide sequence ID" value="NZ_KB290963.1"/>
</dbReference>
<sequence>MKKYILLLLIAVCTQFSAFALDKETLIKGTAKLDGVDIPIWFNIISDGIAEIGNGKNAAISQYAEGKLIIPASIKSGTEQRNYKVIKVANFAFSLCSKLTEVVLEEGITEIGEQAFSGCNSLQKIGYPTSLTTIGRGAFMGCKYLKHADLPQNLLSIGQEAFAENLFVDNKILLPKKVTTIPVATFADCKLQVVVLPPALTSIEEDAFAKAEDCDFYMFDGHVVPSLHEKSVSAAGHWFATKAQTYGKESFCNGLLPISKMIPQNEFTTEGITYKILQEPEYPGVFTASAYKKGSETSWNHNFRELKETITNASFPGKWKPEFCINGIEQDFFTGEGIEKLHHIALPASIKAIQAKSAFANCKALVSLDLLQMKPLAKAESDELLNGIPENTIVYAPKEQTQEHRTYNTVLTQKDGKRHTSHFKIYLDNSFDELAKTGNMTYNLPYVFTADKATFYRSSFKNKKNETLILPFTAKPNGKVYAFEQPEEETCMGETMVFVKKDEMLANKPYIYMPDGSEIEAEDVEITTQIEEKMPLKEANLYGVYTSDLIKKIAEKKLLSGTFYTYLFEENSKNGVFIKAEDDAEMTPFHAFFHLHKTNASEKLTLIVDGEETTGIQTLSTDTNDNNKSWFNLQGIKLNSKPKKGIYIHNGKKLMIQ</sequence>
<protein>
    <recommendedName>
        <fullName evidence="4">Leucine Rich repeat-containing domain protein</fullName>
    </recommendedName>
</protein>
<dbReference type="Gene3D" id="3.40.50.12480">
    <property type="match status" value="1"/>
</dbReference>
<name>L1MYJ5_9BACT</name>
<feature type="signal peptide" evidence="1">
    <location>
        <begin position="1"/>
        <end position="20"/>
    </location>
</feature>
<organism evidence="2 3">
    <name type="scientific">Hoylesella saccharolytica F0055</name>
    <dbReference type="NCBI Taxonomy" id="1127699"/>
    <lineage>
        <taxon>Bacteria</taxon>
        <taxon>Pseudomonadati</taxon>
        <taxon>Bacteroidota</taxon>
        <taxon>Bacteroidia</taxon>
        <taxon>Bacteroidales</taxon>
        <taxon>Prevotellaceae</taxon>
        <taxon>Hoylesella</taxon>
    </lineage>
</organism>
<dbReference type="HOGENOM" id="CLU_415532_0_0_10"/>
<dbReference type="SUPFAM" id="SSF52058">
    <property type="entry name" value="L domain-like"/>
    <property type="match status" value="1"/>
</dbReference>
<keyword evidence="1" id="KW-0732">Signal</keyword>
<dbReference type="PATRIC" id="fig|1127699.3.peg.2353"/>
<gene>
    <name evidence="2" type="ORF">HMPREF9151_02559</name>
</gene>
<evidence type="ECO:0000313" key="3">
    <source>
        <dbReference type="Proteomes" id="UP000010433"/>
    </source>
</evidence>
<proteinExistence type="predicted"/>
<dbReference type="Gene3D" id="3.80.10.10">
    <property type="entry name" value="Ribonuclease Inhibitor"/>
    <property type="match status" value="1"/>
</dbReference>
<evidence type="ECO:0008006" key="4">
    <source>
        <dbReference type="Google" id="ProtNLM"/>
    </source>
</evidence>
<dbReference type="PANTHER" id="PTHR45661">
    <property type="entry name" value="SURFACE ANTIGEN"/>
    <property type="match status" value="1"/>
</dbReference>
<keyword evidence="3" id="KW-1185">Reference proteome</keyword>
<dbReference type="InterPro" id="IPR053139">
    <property type="entry name" value="Surface_bspA-like"/>
</dbReference>
<dbReference type="AlphaFoldDB" id="L1MYJ5"/>
<dbReference type="STRING" id="1127699.HMPREF9151_02559"/>
<dbReference type="OrthoDB" id="1003050at2"/>